<dbReference type="EC" id="2.4.1.182" evidence="2 10"/>
<evidence type="ECO:0000256" key="4">
    <source>
        <dbReference type="ARBA" id="ARBA00022516"/>
    </source>
</evidence>
<dbReference type="PANTHER" id="PTHR30372">
    <property type="entry name" value="LIPID-A-DISACCHARIDE SYNTHASE"/>
    <property type="match status" value="1"/>
</dbReference>
<keyword evidence="7 11" id="KW-0808">Transferase</keyword>
<evidence type="ECO:0000256" key="3">
    <source>
        <dbReference type="ARBA" id="ARBA00020902"/>
    </source>
</evidence>
<dbReference type="InterPro" id="IPR003835">
    <property type="entry name" value="Glyco_trans_19"/>
</dbReference>
<dbReference type="NCBIfam" id="TIGR00215">
    <property type="entry name" value="lpxB"/>
    <property type="match status" value="1"/>
</dbReference>
<evidence type="ECO:0000256" key="7">
    <source>
        <dbReference type="ARBA" id="ARBA00022679"/>
    </source>
</evidence>
<keyword evidence="6 11" id="KW-0328">Glycosyltransferase</keyword>
<keyword evidence="8" id="KW-0443">Lipid metabolism</keyword>
<dbReference type="GO" id="GO:0008915">
    <property type="term" value="F:lipid-A-disaccharide synthase activity"/>
    <property type="evidence" value="ECO:0007669"/>
    <property type="project" value="UniProtKB-UniRule"/>
</dbReference>
<dbReference type="EMBL" id="SOJK01000271">
    <property type="protein sequence ID" value="TET43422.1"/>
    <property type="molecule type" value="Genomic_DNA"/>
</dbReference>
<sequence>MSRFQVFISAGEASGDLHAANLVRAVRKASSEVRFMGLGGDKMREAGVDLRAQTVHMGTVGFLEGIKFYPAFFNLLSMVKRILRKERPDLAVLVDSRDFNLRVAKLARKLGIPTLYYIAPPVWAWNDWKKKTIAKTIDKIIAIFAFEAKVYQEAGANVELVGYPLLDLVKPSLSKEEAFSKLDLDPAQPIIGFLPGSRGHEINQLLPIMLKSARKIKDEIHDVQFLLPVAAPVFRDRIVRQVKRSGLPIKVFSDNIYDLMNIADLLMVASGTATLEAAILGTPMIIVYKTSLSTYLLGRILVKLPYIGLPNIIAERKIVPEFVGFRMRENKITNEALRLLENHGERKKMREDLGELKKKLGEPGVLDRAARIVVETLDTIT</sequence>
<dbReference type="PANTHER" id="PTHR30372:SF4">
    <property type="entry name" value="LIPID-A-DISACCHARIDE SYNTHASE, MITOCHONDRIAL-RELATED"/>
    <property type="match status" value="1"/>
</dbReference>
<keyword evidence="4" id="KW-0444">Lipid biosynthesis</keyword>
<evidence type="ECO:0000313" key="12">
    <source>
        <dbReference type="Proteomes" id="UP000320679"/>
    </source>
</evidence>
<evidence type="ECO:0000256" key="9">
    <source>
        <dbReference type="ARBA" id="ARBA00048975"/>
    </source>
</evidence>
<comment type="catalytic activity">
    <reaction evidence="9">
        <text>a lipid X + a UDP-2-N,3-O-bis[(3R)-3-hydroxyacyl]-alpha-D-glucosamine = a lipid A disaccharide + UDP + H(+)</text>
        <dbReference type="Rhea" id="RHEA:67828"/>
        <dbReference type="ChEBI" id="CHEBI:15378"/>
        <dbReference type="ChEBI" id="CHEBI:58223"/>
        <dbReference type="ChEBI" id="CHEBI:137748"/>
        <dbReference type="ChEBI" id="CHEBI:176338"/>
        <dbReference type="ChEBI" id="CHEBI:176343"/>
        <dbReference type="EC" id="2.4.1.182"/>
    </reaction>
</comment>
<evidence type="ECO:0000256" key="5">
    <source>
        <dbReference type="ARBA" id="ARBA00022556"/>
    </source>
</evidence>
<dbReference type="Gene3D" id="3.40.50.2000">
    <property type="entry name" value="Glycogen Phosphorylase B"/>
    <property type="match status" value="2"/>
</dbReference>
<proteinExistence type="predicted"/>
<protein>
    <recommendedName>
        <fullName evidence="3 10">Lipid-A-disaccharide synthase</fullName>
        <ecNumber evidence="2 10">2.4.1.182</ecNumber>
    </recommendedName>
</protein>
<dbReference type="Pfam" id="PF02684">
    <property type="entry name" value="LpxB"/>
    <property type="match status" value="1"/>
</dbReference>
<organism evidence="11 12">
    <name type="scientific">Aerophobetes bacterium</name>
    <dbReference type="NCBI Taxonomy" id="2030807"/>
    <lineage>
        <taxon>Bacteria</taxon>
        <taxon>Candidatus Aerophobota</taxon>
    </lineage>
</organism>
<comment type="function">
    <text evidence="1">Condensation of UDP-2,3-diacylglucosamine and 2,3-diacylglucosamine-1-phosphate to form lipid A disaccharide, a precursor of lipid A, a phosphorylated glycolipid that anchors the lipopolysaccharide to the outer membrane of the cell.</text>
</comment>
<evidence type="ECO:0000256" key="6">
    <source>
        <dbReference type="ARBA" id="ARBA00022676"/>
    </source>
</evidence>
<dbReference type="GO" id="GO:0005543">
    <property type="term" value="F:phospholipid binding"/>
    <property type="evidence" value="ECO:0007669"/>
    <property type="project" value="TreeGrafter"/>
</dbReference>
<evidence type="ECO:0000256" key="1">
    <source>
        <dbReference type="ARBA" id="ARBA00002056"/>
    </source>
</evidence>
<gene>
    <name evidence="11" type="ORF">E3J59_06490</name>
</gene>
<keyword evidence="5" id="KW-0441">Lipid A biosynthesis</keyword>
<dbReference type="SUPFAM" id="SSF53756">
    <property type="entry name" value="UDP-Glycosyltransferase/glycogen phosphorylase"/>
    <property type="match status" value="1"/>
</dbReference>
<accession>A0A523ULL4</accession>
<reference evidence="11 12" key="1">
    <citation type="submission" date="2019-03" db="EMBL/GenBank/DDBJ databases">
        <title>Metabolic potential of uncultured bacteria and archaea associated with petroleum seepage in deep-sea sediments.</title>
        <authorList>
            <person name="Dong X."/>
            <person name="Hubert C."/>
        </authorList>
    </citation>
    <scope>NUCLEOTIDE SEQUENCE [LARGE SCALE GENOMIC DNA]</scope>
    <source>
        <strain evidence="11">E29_bin78</strain>
    </source>
</reference>
<evidence type="ECO:0000256" key="2">
    <source>
        <dbReference type="ARBA" id="ARBA00012687"/>
    </source>
</evidence>
<evidence type="ECO:0000256" key="10">
    <source>
        <dbReference type="NCBIfam" id="TIGR00215"/>
    </source>
</evidence>
<dbReference type="GO" id="GO:0009245">
    <property type="term" value="P:lipid A biosynthetic process"/>
    <property type="evidence" value="ECO:0007669"/>
    <property type="project" value="UniProtKB-UniRule"/>
</dbReference>
<evidence type="ECO:0000256" key="8">
    <source>
        <dbReference type="ARBA" id="ARBA00023098"/>
    </source>
</evidence>
<dbReference type="GO" id="GO:0016020">
    <property type="term" value="C:membrane"/>
    <property type="evidence" value="ECO:0007669"/>
    <property type="project" value="GOC"/>
</dbReference>
<evidence type="ECO:0000313" key="11">
    <source>
        <dbReference type="EMBL" id="TET43422.1"/>
    </source>
</evidence>
<dbReference type="AlphaFoldDB" id="A0A523ULL4"/>
<name>A0A523ULL4_UNCAE</name>
<comment type="caution">
    <text evidence="11">The sequence shown here is derived from an EMBL/GenBank/DDBJ whole genome shotgun (WGS) entry which is preliminary data.</text>
</comment>
<dbReference type="Proteomes" id="UP000320679">
    <property type="component" value="Unassembled WGS sequence"/>
</dbReference>